<evidence type="ECO:0000256" key="1">
    <source>
        <dbReference type="SAM" id="SignalP"/>
    </source>
</evidence>
<sequence length="367" mass="40603">MKRNYFISFFWIVFSCFILNSCTNNTTETVDEINIVGTYCLDFSLVDSELVISNSNNTGEYNIQFNDFDGGENSGSGSGSFSNNILTINGTYTIASGTGNFTGSLTYSELSNSFDGTFSIVDPQGNILITSTLIAKKGSCNYTLTPNQLDQVIGQPYLTSLHVELNKIQKISRYRSAAGHNFVDYSGESCVNLKHYFHTYSEGMITGATQLPSSLKYYAPADGTIVNITQTRVSEDPTDYEVDIRLSANENVIVRIFHITPKNGLSVGDIVSSGEEIATAPTAHLDSGDFAVYVLTTGGYRHLSMFEIMSPAVMQEYIDKGISTNWKQDLYYETTNSYVSGIFCENGTWGNLRHPSSNFELDFYIFN</sequence>
<proteinExistence type="predicted"/>
<dbReference type="RefSeq" id="WP_349242803.1">
    <property type="nucleotide sequence ID" value="NZ_JAVTTO010000007.1"/>
</dbReference>
<feature type="chain" id="PRO_5045882687" description="DUF4397 domain-containing protein" evidence="1">
    <location>
        <begin position="27"/>
        <end position="367"/>
    </location>
</feature>
<reference evidence="2 3" key="1">
    <citation type="submission" date="2023-09" db="EMBL/GenBank/DDBJ databases">
        <title>Novel taxa isolated from Blanes Bay.</title>
        <authorList>
            <person name="Rey-Velasco X."/>
            <person name="Lucena T."/>
        </authorList>
    </citation>
    <scope>NUCLEOTIDE SEQUENCE [LARGE SCALE GENOMIC DNA]</scope>
    <source>
        <strain evidence="2 3">S356</strain>
    </source>
</reference>
<accession>A0ABU3LIT7</accession>
<keyword evidence="3" id="KW-1185">Reference proteome</keyword>
<dbReference type="PROSITE" id="PS51257">
    <property type="entry name" value="PROKAR_LIPOPROTEIN"/>
    <property type="match status" value="1"/>
</dbReference>
<feature type="signal peptide" evidence="1">
    <location>
        <begin position="1"/>
        <end position="26"/>
    </location>
</feature>
<keyword evidence="1" id="KW-0732">Signal</keyword>
<evidence type="ECO:0008006" key="4">
    <source>
        <dbReference type="Google" id="ProtNLM"/>
    </source>
</evidence>
<organism evidence="2 3">
    <name type="scientific">Asprobacillus argus</name>
    <dbReference type="NCBI Taxonomy" id="3076534"/>
    <lineage>
        <taxon>Bacteria</taxon>
        <taxon>Pseudomonadati</taxon>
        <taxon>Bacteroidota</taxon>
        <taxon>Flavobacteriia</taxon>
        <taxon>Flavobacteriales</taxon>
        <taxon>Flavobacteriaceae</taxon>
        <taxon>Asprobacillus</taxon>
    </lineage>
</organism>
<dbReference type="Proteomes" id="UP001257277">
    <property type="component" value="Unassembled WGS sequence"/>
</dbReference>
<gene>
    <name evidence="2" type="ORF">RQM59_14280</name>
</gene>
<comment type="caution">
    <text evidence="2">The sequence shown here is derived from an EMBL/GenBank/DDBJ whole genome shotgun (WGS) entry which is preliminary data.</text>
</comment>
<protein>
    <recommendedName>
        <fullName evidence="4">DUF4397 domain-containing protein</fullName>
    </recommendedName>
</protein>
<dbReference type="EMBL" id="JAVTTO010000007">
    <property type="protein sequence ID" value="MDT7833550.1"/>
    <property type="molecule type" value="Genomic_DNA"/>
</dbReference>
<evidence type="ECO:0000313" key="2">
    <source>
        <dbReference type="EMBL" id="MDT7833550.1"/>
    </source>
</evidence>
<evidence type="ECO:0000313" key="3">
    <source>
        <dbReference type="Proteomes" id="UP001257277"/>
    </source>
</evidence>
<name>A0ABU3LIT7_9FLAO</name>